<dbReference type="HOGENOM" id="CLU_000604_1_2_0"/>
<dbReference type="PANTHER" id="PTHR43158:SF1">
    <property type="entry name" value="ABC TRANSPORTER, ATP-BINDING PROTEIN"/>
    <property type="match status" value="1"/>
</dbReference>
<dbReference type="Proteomes" id="UP000000845">
    <property type="component" value="Chromosome"/>
</dbReference>
<gene>
    <name evidence="4" type="ordered locus">Sterm_2336</name>
</gene>
<dbReference type="EMBL" id="CP001739">
    <property type="protein sequence ID" value="ACZ09190.1"/>
    <property type="molecule type" value="Genomic_DNA"/>
</dbReference>
<dbReference type="InterPro" id="IPR003439">
    <property type="entry name" value="ABC_transporter-like_ATP-bd"/>
</dbReference>
<organism evidence="4 5">
    <name type="scientific">Sebaldella termitidis (strain ATCC 33386 / NCTC 11300)</name>
    <dbReference type="NCBI Taxonomy" id="526218"/>
    <lineage>
        <taxon>Bacteria</taxon>
        <taxon>Fusobacteriati</taxon>
        <taxon>Fusobacteriota</taxon>
        <taxon>Fusobacteriia</taxon>
        <taxon>Fusobacteriales</taxon>
        <taxon>Leptotrichiaceae</taxon>
        <taxon>Sebaldella</taxon>
    </lineage>
</organism>
<dbReference type="SUPFAM" id="SSF52540">
    <property type="entry name" value="P-loop containing nucleoside triphosphate hydrolases"/>
    <property type="match status" value="1"/>
</dbReference>
<dbReference type="InterPro" id="IPR003593">
    <property type="entry name" value="AAA+_ATPase"/>
</dbReference>
<keyword evidence="5" id="KW-1185">Reference proteome</keyword>
<keyword evidence="1" id="KW-0547">Nucleotide-binding</keyword>
<dbReference type="STRING" id="526218.Sterm_2336"/>
<evidence type="ECO:0000256" key="1">
    <source>
        <dbReference type="ARBA" id="ARBA00022741"/>
    </source>
</evidence>
<sequence length="236" mass="26687">MELLVSCKNAVKNFGREKALKNVSFEIKKGQIVGLLGENGSGKTSLLNCIAGLSHLSSGEVSINGVSVQDYKVKRELAYMPVVNLFNPKWTIKNAVESFSGLFPDFDIKKNADMLKILNISENTEFRSMSSGTLAKAKLAFTLSRNVKLYLLDEPFANIDLVAREEIYSLILREFNPETTIILSTHFINEIEMLLDRVMLMKEGRITADINVEEYKEKNDKSIVEFYREIMKTEVS</sequence>
<dbReference type="KEGG" id="str:Sterm_2336"/>
<dbReference type="Pfam" id="PF00005">
    <property type="entry name" value="ABC_tran"/>
    <property type="match status" value="1"/>
</dbReference>
<dbReference type="PANTHER" id="PTHR43158">
    <property type="entry name" value="SKFA PEPTIDE EXPORT ATP-BINDING PROTEIN SKFE"/>
    <property type="match status" value="1"/>
</dbReference>
<feature type="domain" description="ABC transporter" evidence="3">
    <location>
        <begin position="5"/>
        <end position="228"/>
    </location>
</feature>
<dbReference type="Gene3D" id="3.40.50.300">
    <property type="entry name" value="P-loop containing nucleotide triphosphate hydrolases"/>
    <property type="match status" value="1"/>
</dbReference>
<name>D1AL47_SEBTE</name>
<evidence type="ECO:0000313" key="5">
    <source>
        <dbReference type="Proteomes" id="UP000000845"/>
    </source>
</evidence>
<dbReference type="GO" id="GO:0005524">
    <property type="term" value="F:ATP binding"/>
    <property type="evidence" value="ECO:0007669"/>
    <property type="project" value="UniProtKB-KW"/>
</dbReference>
<dbReference type="GO" id="GO:0016887">
    <property type="term" value="F:ATP hydrolysis activity"/>
    <property type="evidence" value="ECO:0007669"/>
    <property type="project" value="InterPro"/>
</dbReference>
<dbReference type="InterPro" id="IPR027417">
    <property type="entry name" value="P-loop_NTPase"/>
</dbReference>
<reference evidence="5" key="1">
    <citation type="submission" date="2009-09" db="EMBL/GenBank/DDBJ databases">
        <title>The complete chromosome of Sebaldella termitidis ATCC 33386.</title>
        <authorList>
            <consortium name="US DOE Joint Genome Institute (JGI-PGF)"/>
            <person name="Lucas S."/>
            <person name="Copeland A."/>
            <person name="Lapidus A."/>
            <person name="Glavina del Rio T."/>
            <person name="Dalin E."/>
            <person name="Tice H."/>
            <person name="Bruce D."/>
            <person name="Goodwin L."/>
            <person name="Pitluck S."/>
            <person name="Kyrpides N."/>
            <person name="Mavromatis K."/>
            <person name="Ivanova N."/>
            <person name="Mikhailova N."/>
            <person name="Sims D."/>
            <person name="Meincke L."/>
            <person name="Brettin T."/>
            <person name="Detter J.C."/>
            <person name="Han C."/>
            <person name="Larimer F."/>
            <person name="Land M."/>
            <person name="Hauser L."/>
            <person name="Markowitz V."/>
            <person name="Cheng J.F."/>
            <person name="Hugenholtz P."/>
            <person name="Woyke T."/>
            <person name="Wu D."/>
            <person name="Eisen J.A."/>
        </authorList>
    </citation>
    <scope>NUCLEOTIDE SEQUENCE [LARGE SCALE GENOMIC DNA]</scope>
    <source>
        <strain evidence="5">ATCC 33386 / NCTC 11300</strain>
    </source>
</reference>
<accession>D1AL47</accession>
<reference evidence="4 5" key="2">
    <citation type="journal article" date="2010" name="Stand. Genomic Sci.">
        <title>Complete genome sequence of Sebaldella termitidis type strain (NCTC 11300).</title>
        <authorList>
            <person name="Harmon-Smith M."/>
            <person name="Celia L."/>
            <person name="Chertkov O."/>
            <person name="Lapidus A."/>
            <person name="Copeland A."/>
            <person name="Glavina Del Rio T."/>
            <person name="Nolan M."/>
            <person name="Lucas S."/>
            <person name="Tice H."/>
            <person name="Cheng J.F."/>
            <person name="Han C."/>
            <person name="Detter J.C."/>
            <person name="Bruce D."/>
            <person name="Goodwin L."/>
            <person name="Pitluck S."/>
            <person name="Pati A."/>
            <person name="Liolios K."/>
            <person name="Ivanova N."/>
            <person name="Mavromatis K."/>
            <person name="Mikhailova N."/>
            <person name="Chen A."/>
            <person name="Palaniappan K."/>
            <person name="Land M."/>
            <person name="Hauser L."/>
            <person name="Chang Y.J."/>
            <person name="Jeffries C.D."/>
            <person name="Brettin T."/>
            <person name="Goker M."/>
            <person name="Beck B."/>
            <person name="Bristow J."/>
            <person name="Eisen J.A."/>
            <person name="Markowitz V."/>
            <person name="Hugenholtz P."/>
            <person name="Kyrpides N.C."/>
            <person name="Klenk H.P."/>
            <person name="Chen F."/>
        </authorList>
    </citation>
    <scope>NUCLEOTIDE SEQUENCE [LARGE SCALE GENOMIC DNA]</scope>
    <source>
        <strain evidence="5">ATCC 33386 / NCTC 11300</strain>
    </source>
</reference>
<evidence type="ECO:0000259" key="3">
    <source>
        <dbReference type="PROSITE" id="PS50893"/>
    </source>
</evidence>
<dbReference type="CDD" id="cd03230">
    <property type="entry name" value="ABC_DR_subfamily_A"/>
    <property type="match status" value="1"/>
</dbReference>
<dbReference type="SMART" id="SM00382">
    <property type="entry name" value="AAA"/>
    <property type="match status" value="1"/>
</dbReference>
<dbReference type="eggNOG" id="COG1131">
    <property type="taxonomic scope" value="Bacteria"/>
</dbReference>
<dbReference type="PROSITE" id="PS50893">
    <property type="entry name" value="ABC_TRANSPORTER_2"/>
    <property type="match status" value="1"/>
</dbReference>
<protein>
    <submittedName>
        <fullName evidence="4">ABC transporter related protein</fullName>
    </submittedName>
</protein>
<evidence type="ECO:0000256" key="2">
    <source>
        <dbReference type="ARBA" id="ARBA00022840"/>
    </source>
</evidence>
<evidence type="ECO:0000313" key="4">
    <source>
        <dbReference type="EMBL" id="ACZ09190.1"/>
    </source>
</evidence>
<proteinExistence type="predicted"/>
<keyword evidence="2" id="KW-0067">ATP-binding</keyword>
<dbReference type="RefSeq" id="WP_012861784.1">
    <property type="nucleotide sequence ID" value="NC_013517.1"/>
</dbReference>
<dbReference type="AlphaFoldDB" id="D1AL47"/>